<evidence type="ECO:0000313" key="1">
    <source>
        <dbReference type="Proteomes" id="UP000887579"/>
    </source>
</evidence>
<reference evidence="2" key="1">
    <citation type="submission" date="2022-11" db="UniProtKB">
        <authorList>
            <consortium name="WormBaseParasite"/>
        </authorList>
    </citation>
    <scope>IDENTIFICATION</scope>
</reference>
<name>A0AC34G8Q0_9BILA</name>
<proteinExistence type="predicted"/>
<evidence type="ECO:0000313" key="2">
    <source>
        <dbReference type="WBParaSite" id="ES5_v2.g25943.t1"/>
    </source>
</evidence>
<organism evidence="1 2">
    <name type="scientific">Panagrolaimus sp. ES5</name>
    <dbReference type="NCBI Taxonomy" id="591445"/>
    <lineage>
        <taxon>Eukaryota</taxon>
        <taxon>Metazoa</taxon>
        <taxon>Ecdysozoa</taxon>
        <taxon>Nematoda</taxon>
        <taxon>Chromadorea</taxon>
        <taxon>Rhabditida</taxon>
        <taxon>Tylenchina</taxon>
        <taxon>Panagrolaimomorpha</taxon>
        <taxon>Panagrolaimoidea</taxon>
        <taxon>Panagrolaimidae</taxon>
        <taxon>Panagrolaimus</taxon>
    </lineage>
</organism>
<accession>A0AC34G8Q0</accession>
<sequence length="312" mass="35818">MVLCAPFRATSKRYPALEEPYTGVVYDTKFKQEAQSEDLFKCVNFASSSEQGEEEDKVNRMQSEERQQPRKQMATLYFRRNTKQLEGYPIISEAYVGEVAELLRHPDVETINLFDCVEFASESDDEIPISQSSNARDSSKKGSPDKPKKKQLRLFGKTRRSTSEKELDLTSYPKSEALYSGPLKEITKVEEINDENLRKIVTIYHSGYSQPLFRHRFARERHEGIEEIGEAPPDYEILHFTSEDTSPLTRMPELETLPLRSYAKYPIISFTESPKDMKRKFSKSKIIPESSSESTSQSESEVDIVPSLKPSK</sequence>
<protein>
    <submittedName>
        <fullName evidence="2">Uncharacterized protein</fullName>
    </submittedName>
</protein>
<dbReference type="Proteomes" id="UP000887579">
    <property type="component" value="Unplaced"/>
</dbReference>
<dbReference type="WBParaSite" id="ES5_v2.g25943.t1">
    <property type="protein sequence ID" value="ES5_v2.g25943.t1"/>
    <property type="gene ID" value="ES5_v2.g25943"/>
</dbReference>